<dbReference type="Pfam" id="PF00005">
    <property type="entry name" value="ABC_tran"/>
    <property type="match status" value="1"/>
</dbReference>
<dbReference type="SUPFAM" id="SSF52540">
    <property type="entry name" value="P-loop containing nucleoside triphosphate hydrolases"/>
    <property type="match status" value="1"/>
</dbReference>
<keyword evidence="2" id="KW-0547">Nucleotide-binding</keyword>
<reference evidence="5 6" key="1">
    <citation type="submission" date="2021-10" db="EMBL/GenBank/DDBJ databases">
        <authorList>
            <person name="Grouzdev D.S."/>
            <person name="Pantiukh K.S."/>
            <person name="Krutkina M.S."/>
        </authorList>
    </citation>
    <scope>NUCLEOTIDE SEQUENCE [LARGE SCALE GENOMIC DNA]</scope>
    <source>
        <strain evidence="5 6">Z-7514</strain>
    </source>
</reference>
<dbReference type="RefSeq" id="WP_229346158.1">
    <property type="nucleotide sequence ID" value="NZ_JAJFAT010000012.1"/>
</dbReference>
<dbReference type="EMBL" id="JAJFAT010000012">
    <property type="protein sequence ID" value="MCC3145454.1"/>
    <property type="molecule type" value="Genomic_DNA"/>
</dbReference>
<sequence>MNRGNKILKVENIDKNINNKQILQIRKYSVIKGKFNFIIGANGSGKTSLLNILSMIDNDYQGTIYYKGKIISKKERNCELRRRFSVIWQEPYLYRGNVYHNIALPLKLRGFNKKIIHKKVKNISQKIEIDDLLEQSVYTLSGGERQKVSIARALVTEPEILFVDEATTNLDEESINFFNSHFADLVTEEMTVVMVSHDRRQIKELADRIAYLKKGKILSSQAREEFDFSQLGAGICSSIEEIV</sequence>
<dbReference type="InterPro" id="IPR027417">
    <property type="entry name" value="P-loop_NTPase"/>
</dbReference>
<keyword evidence="1" id="KW-0813">Transport</keyword>
<dbReference type="InterPro" id="IPR017871">
    <property type="entry name" value="ABC_transporter-like_CS"/>
</dbReference>
<evidence type="ECO:0000259" key="4">
    <source>
        <dbReference type="PROSITE" id="PS50893"/>
    </source>
</evidence>
<evidence type="ECO:0000313" key="6">
    <source>
        <dbReference type="Proteomes" id="UP001199296"/>
    </source>
</evidence>
<dbReference type="PANTHER" id="PTHR42781:SF9">
    <property type="entry name" value="AMINO ACID ABC TRANSPORTER, ATP-BINDING PROTEIN-RELATED"/>
    <property type="match status" value="1"/>
</dbReference>
<keyword evidence="6" id="KW-1185">Reference proteome</keyword>
<evidence type="ECO:0000256" key="1">
    <source>
        <dbReference type="ARBA" id="ARBA00022448"/>
    </source>
</evidence>
<dbReference type="SMART" id="SM00382">
    <property type="entry name" value="AAA"/>
    <property type="match status" value="1"/>
</dbReference>
<proteinExistence type="predicted"/>
<organism evidence="5 6">
    <name type="scientific">Halanaerobium polyolivorans</name>
    <dbReference type="NCBI Taxonomy" id="2886943"/>
    <lineage>
        <taxon>Bacteria</taxon>
        <taxon>Bacillati</taxon>
        <taxon>Bacillota</taxon>
        <taxon>Clostridia</taxon>
        <taxon>Halanaerobiales</taxon>
        <taxon>Halanaerobiaceae</taxon>
        <taxon>Halanaerobium</taxon>
    </lineage>
</organism>
<dbReference type="AlphaFoldDB" id="A0AAW4X0Z5"/>
<dbReference type="GO" id="GO:0005524">
    <property type="term" value="F:ATP binding"/>
    <property type="evidence" value="ECO:0007669"/>
    <property type="project" value="UniProtKB-KW"/>
</dbReference>
<dbReference type="PROSITE" id="PS00211">
    <property type="entry name" value="ABC_TRANSPORTER_1"/>
    <property type="match status" value="1"/>
</dbReference>
<gene>
    <name evidence="5" type="ORF">LJ207_08980</name>
</gene>
<name>A0AAW4X0Z5_9FIRM</name>
<dbReference type="Proteomes" id="UP001199296">
    <property type="component" value="Unassembled WGS sequence"/>
</dbReference>
<protein>
    <submittedName>
        <fullName evidence="5">ATP-binding cassette domain-containing protein</fullName>
    </submittedName>
</protein>
<dbReference type="InterPro" id="IPR003439">
    <property type="entry name" value="ABC_transporter-like_ATP-bd"/>
</dbReference>
<accession>A0AAW4X0Z5</accession>
<keyword evidence="3 5" id="KW-0067">ATP-binding</keyword>
<dbReference type="PANTHER" id="PTHR42781">
    <property type="entry name" value="SPERMIDINE/PUTRESCINE IMPORT ATP-BINDING PROTEIN POTA"/>
    <property type="match status" value="1"/>
</dbReference>
<comment type="caution">
    <text evidence="5">The sequence shown here is derived from an EMBL/GenBank/DDBJ whole genome shotgun (WGS) entry which is preliminary data.</text>
</comment>
<dbReference type="InterPro" id="IPR003593">
    <property type="entry name" value="AAA+_ATPase"/>
</dbReference>
<dbReference type="GO" id="GO:0016887">
    <property type="term" value="F:ATP hydrolysis activity"/>
    <property type="evidence" value="ECO:0007669"/>
    <property type="project" value="InterPro"/>
</dbReference>
<feature type="domain" description="ABC transporter" evidence="4">
    <location>
        <begin position="8"/>
        <end position="239"/>
    </location>
</feature>
<dbReference type="PROSITE" id="PS50893">
    <property type="entry name" value="ABC_TRANSPORTER_2"/>
    <property type="match status" value="1"/>
</dbReference>
<evidence type="ECO:0000313" key="5">
    <source>
        <dbReference type="EMBL" id="MCC3145454.1"/>
    </source>
</evidence>
<evidence type="ECO:0000256" key="3">
    <source>
        <dbReference type="ARBA" id="ARBA00022840"/>
    </source>
</evidence>
<dbReference type="Gene3D" id="3.40.50.300">
    <property type="entry name" value="P-loop containing nucleotide triphosphate hydrolases"/>
    <property type="match status" value="1"/>
</dbReference>
<dbReference type="InterPro" id="IPR050093">
    <property type="entry name" value="ABC_SmlMolc_Importer"/>
</dbReference>
<evidence type="ECO:0000256" key="2">
    <source>
        <dbReference type="ARBA" id="ARBA00022741"/>
    </source>
</evidence>